<reference evidence="1" key="1">
    <citation type="submission" date="2022-04" db="EMBL/GenBank/DDBJ databases">
        <title>Carnegiea gigantea Genome sequencing and assembly v2.</title>
        <authorList>
            <person name="Copetti D."/>
            <person name="Sanderson M.J."/>
            <person name="Burquez A."/>
            <person name="Wojciechowski M.F."/>
        </authorList>
    </citation>
    <scope>NUCLEOTIDE SEQUENCE</scope>
    <source>
        <strain evidence="1">SGP5-SGP5p</strain>
        <tissue evidence="1">Aerial part</tissue>
    </source>
</reference>
<gene>
    <name evidence="1" type="ORF">Cgig2_024400</name>
</gene>
<dbReference type="AlphaFoldDB" id="A0A9Q1GP44"/>
<keyword evidence="2" id="KW-1185">Reference proteome</keyword>
<accession>A0A9Q1GP44</accession>
<evidence type="ECO:0000313" key="1">
    <source>
        <dbReference type="EMBL" id="KAJ8422761.1"/>
    </source>
</evidence>
<dbReference type="EMBL" id="JAKOGI010002155">
    <property type="protein sequence ID" value="KAJ8422761.1"/>
    <property type="molecule type" value="Genomic_DNA"/>
</dbReference>
<comment type="caution">
    <text evidence="1">The sequence shown here is derived from an EMBL/GenBank/DDBJ whole genome shotgun (WGS) entry which is preliminary data.</text>
</comment>
<proteinExistence type="predicted"/>
<protein>
    <submittedName>
        <fullName evidence="1">Uncharacterized protein</fullName>
    </submittedName>
</protein>
<evidence type="ECO:0000313" key="2">
    <source>
        <dbReference type="Proteomes" id="UP001153076"/>
    </source>
</evidence>
<name>A0A9Q1GP44_9CARY</name>
<dbReference type="Proteomes" id="UP001153076">
    <property type="component" value="Unassembled WGS sequence"/>
</dbReference>
<sequence>MNEAQWGTTTACRPLMLGTPYLLGTGGDEEMSAFNSAMTSGGWTCTVEESESTPIVEAGEPLVLEVRFIPILMDFNYMGGDHNMGASLGALDVVGLLTIVGESESAPTIDVGEAPLIPEQGGDDQRSALLGALESRGPLLWVGDNESTSVVEAGDLSIVQDPSYLSVHAHKCLMSFSARYAYEPLVLTMALQKGEHHTMDASLLATNTGARHNTEAETGGDEKPEAVVIEVDAGGSSTADAVGLPSVAIRNYLLRRMCTEDVELLHIVQK</sequence>
<organism evidence="1 2">
    <name type="scientific">Carnegiea gigantea</name>
    <dbReference type="NCBI Taxonomy" id="171969"/>
    <lineage>
        <taxon>Eukaryota</taxon>
        <taxon>Viridiplantae</taxon>
        <taxon>Streptophyta</taxon>
        <taxon>Embryophyta</taxon>
        <taxon>Tracheophyta</taxon>
        <taxon>Spermatophyta</taxon>
        <taxon>Magnoliopsida</taxon>
        <taxon>eudicotyledons</taxon>
        <taxon>Gunneridae</taxon>
        <taxon>Pentapetalae</taxon>
        <taxon>Caryophyllales</taxon>
        <taxon>Cactineae</taxon>
        <taxon>Cactaceae</taxon>
        <taxon>Cactoideae</taxon>
        <taxon>Echinocereeae</taxon>
        <taxon>Carnegiea</taxon>
    </lineage>
</organism>